<dbReference type="AlphaFoldDB" id="A0AAV2RC73"/>
<dbReference type="FunFam" id="3.20.20.150:FF:000007">
    <property type="entry name" value="Hydroxypyruvate isomerase"/>
    <property type="match status" value="1"/>
</dbReference>
<dbReference type="EMBL" id="CAXKWB010020020">
    <property type="protein sequence ID" value="CAL4122370.1"/>
    <property type="molecule type" value="Genomic_DNA"/>
</dbReference>
<evidence type="ECO:0000256" key="5">
    <source>
        <dbReference type="ARBA" id="ARBA00017985"/>
    </source>
</evidence>
<feature type="domain" description="Xylose isomerase-like TIM barrel" evidence="8">
    <location>
        <begin position="43"/>
        <end position="278"/>
    </location>
</feature>
<name>A0AAV2RC73_MEGNR</name>
<evidence type="ECO:0000313" key="10">
    <source>
        <dbReference type="Proteomes" id="UP001497623"/>
    </source>
</evidence>
<organism evidence="9 10">
    <name type="scientific">Meganyctiphanes norvegica</name>
    <name type="common">Northern krill</name>
    <name type="synonym">Thysanopoda norvegica</name>
    <dbReference type="NCBI Taxonomy" id="48144"/>
    <lineage>
        <taxon>Eukaryota</taxon>
        <taxon>Metazoa</taxon>
        <taxon>Ecdysozoa</taxon>
        <taxon>Arthropoda</taxon>
        <taxon>Crustacea</taxon>
        <taxon>Multicrustacea</taxon>
        <taxon>Malacostraca</taxon>
        <taxon>Eumalacostraca</taxon>
        <taxon>Eucarida</taxon>
        <taxon>Euphausiacea</taxon>
        <taxon>Euphausiidae</taxon>
        <taxon>Meganyctiphanes</taxon>
    </lineage>
</organism>
<dbReference type="GO" id="GO:0046487">
    <property type="term" value="P:glyoxylate metabolic process"/>
    <property type="evidence" value="ECO:0007669"/>
    <property type="project" value="TreeGrafter"/>
</dbReference>
<comment type="catalytic activity">
    <reaction evidence="1">
        <text>3-hydroxypyruvate = 2-hydroxy-3-oxopropanoate</text>
        <dbReference type="Rhea" id="RHEA:11952"/>
        <dbReference type="ChEBI" id="CHEBI:17180"/>
        <dbReference type="ChEBI" id="CHEBI:57978"/>
        <dbReference type="EC" id="5.3.1.22"/>
    </reaction>
</comment>
<protein>
    <recommendedName>
        <fullName evidence="5">Putative hydroxypyruvate isomerase</fullName>
        <ecNumber evidence="4">5.3.1.22</ecNumber>
    </recommendedName>
</protein>
<evidence type="ECO:0000256" key="4">
    <source>
        <dbReference type="ARBA" id="ARBA00012570"/>
    </source>
</evidence>
<dbReference type="EC" id="5.3.1.22" evidence="4"/>
<accession>A0AAV2RC73</accession>
<dbReference type="SUPFAM" id="SSF51658">
    <property type="entry name" value="Xylose isomerase-like"/>
    <property type="match status" value="1"/>
</dbReference>
<dbReference type="InterPro" id="IPR013022">
    <property type="entry name" value="Xyl_isomerase-like_TIM-brl"/>
</dbReference>
<comment type="similarity">
    <text evidence="3">Belongs to the hyi family.</text>
</comment>
<evidence type="ECO:0000259" key="8">
    <source>
        <dbReference type="Pfam" id="PF01261"/>
    </source>
</evidence>
<dbReference type="InterPro" id="IPR036237">
    <property type="entry name" value="Xyl_isomerase-like_sf"/>
</dbReference>
<evidence type="ECO:0000256" key="3">
    <source>
        <dbReference type="ARBA" id="ARBA00005962"/>
    </source>
</evidence>
<dbReference type="Gene3D" id="3.20.20.150">
    <property type="entry name" value="Divalent-metal-dependent TIM barrel enzymes"/>
    <property type="match status" value="1"/>
</dbReference>
<keyword evidence="6" id="KW-0413">Isomerase</keyword>
<dbReference type="GO" id="GO:0008903">
    <property type="term" value="F:hydroxypyruvate isomerase activity"/>
    <property type="evidence" value="ECO:0007669"/>
    <property type="project" value="UniProtKB-EC"/>
</dbReference>
<gene>
    <name evidence="9" type="ORF">MNOR_LOCUS23092</name>
</gene>
<dbReference type="Proteomes" id="UP001497623">
    <property type="component" value="Unassembled WGS sequence"/>
</dbReference>
<evidence type="ECO:0000313" key="9">
    <source>
        <dbReference type="EMBL" id="CAL4122370.1"/>
    </source>
</evidence>
<feature type="non-terminal residue" evidence="9">
    <location>
        <position position="1"/>
    </location>
</feature>
<dbReference type="InterPro" id="IPR026040">
    <property type="entry name" value="HyI-like"/>
</dbReference>
<feature type="active site" description="Proton donor/acceptor" evidence="7">
    <location>
        <position position="262"/>
    </location>
</feature>
<proteinExistence type="inferred from homology"/>
<sequence>ICISAEWRVKSNSLYFPVVRIMRVCANLSFMFAESGGLVERYKAAAEAGFKAVECAFPYSVPSEELSQILSTTVVQQVLVNSEPGDTTKGELGFAALPGREERFKESLETSIKYAKALNCSKIHVMSGRKSAEHREEAHIKTLESNLRYAVERFSAENITGLIEPINPVSIPGYFLNNYETAVNIIEKINSPNLRLQLDIFHLQMICGNVANNIAQHIGMTGHIQIAQAPHRHQPTTPGELDYAYVFDKLREAGYDGWIGAEYAPAGPTVDSLDWINKFGLEY</sequence>
<dbReference type="InterPro" id="IPR050417">
    <property type="entry name" value="Sugar_Epim/Isomerase"/>
</dbReference>
<dbReference type="PANTHER" id="PTHR43489:SF6">
    <property type="entry name" value="HYDROXYPYRUVATE ISOMERASE-RELATED"/>
    <property type="match status" value="1"/>
</dbReference>
<evidence type="ECO:0000256" key="1">
    <source>
        <dbReference type="ARBA" id="ARBA00000476"/>
    </source>
</evidence>
<dbReference type="Pfam" id="PF01261">
    <property type="entry name" value="AP_endonuc_2"/>
    <property type="match status" value="1"/>
</dbReference>
<keyword evidence="10" id="KW-1185">Reference proteome</keyword>
<comment type="caution">
    <text evidence="9">The sequence shown here is derived from an EMBL/GenBank/DDBJ whole genome shotgun (WGS) entry which is preliminary data.</text>
</comment>
<evidence type="ECO:0000256" key="6">
    <source>
        <dbReference type="ARBA" id="ARBA00023235"/>
    </source>
</evidence>
<dbReference type="PANTHER" id="PTHR43489">
    <property type="entry name" value="ISOMERASE"/>
    <property type="match status" value="1"/>
</dbReference>
<dbReference type="PIRSF" id="PIRSF006241">
    <property type="entry name" value="HyI"/>
    <property type="match status" value="1"/>
</dbReference>
<comment type="function">
    <text evidence="2">Catalyzes the reversible isomerization between hydroxypyruvate and 2-hydroxy-3-oxopropanoate (also termed tartronate semialdehyde).</text>
</comment>
<evidence type="ECO:0000256" key="2">
    <source>
        <dbReference type="ARBA" id="ARBA00002968"/>
    </source>
</evidence>
<evidence type="ECO:0000256" key="7">
    <source>
        <dbReference type="PIRSR" id="PIRSR006241-50"/>
    </source>
</evidence>
<feature type="active site" description="Proton donor/acceptor" evidence="7">
    <location>
        <position position="164"/>
    </location>
</feature>
<reference evidence="9 10" key="1">
    <citation type="submission" date="2024-05" db="EMBL/GenBank/DDBJ databases">
        <authorList>
            <person name="Wallberg A."/>
        </authorList>
    </citation>
    <scope>NUCLEOTIDE SEQUENCE [LARGE SCALE GENOMIC DNA]</scope>
</reference>